<dbReference type="Pfam" id="PF00545">
    <property type="entry name" value="Ribonuclease"/>
    <property type="match status" value="1"/>
</dbReference>
<evidence type="ECO:0000256" key="9">
    <source>
        <dbReference type="SAM" id="SignalP"/>
    </source>
</evidence>
<evidence type="ECO:0000256" key="7">
    <source>
        <dbReference type="ARBA" id="ARBA00023239"/>
    </source>
</evidence>
<evidence type="ECO:0000256" key="6">
    <source>
        <dbReference type="ARBA" id="ARBA00023157"/>
    </source>
</evidence>
<keyword evidence="5" id="KW-0378">Hydrolase</keyword>
<dbReference type="GO" id="GO:0016787">
    <property type="term" value="F:hydrolase activity"/>
    <property type="evidence" value="ECO:0007669"/>
    <property type="project" value="UniProtKB-KW"/>
</dbReference>
<evidence type="ECO:0000313" key="11">
    <source>
        <dbReference type="Proteomes" id="UP001203852"/>
    </source>
</evidence>
<dbReference type="EC" id="4.6.1.24" evidence="2"/>
<comment type="catalytic activity">
    <reaction evidence="8">
        <text>[RNA] containing guanosine + H2O = an [RNA fragment]-3'-guanosine-3'-phosphate + a 5'-hydroxy-ribonucleotide-3'-[RNA fragment].</text>
        <dbReference type="EC" id="4.6.1.24"/>
    </reaction>
</comment>
<feature type="signal peptide" evidence="9">
    <location>
        <begin position="1"/>
        <end position="19"/>
    </location>
</feature>
<organism evidence="10 11">
    <name type="scientific">Exophiala viscosa</name>
    <dbReference type="NCBI Taxonomy" id="2486360"/>
    <lineage>
        <taxon>Eukaryota</taxon>
        <taxon>Fungi</taxon>
        <taxon>Dikarya</taxon>
        <taxon>Ascomycota</taxon>
        <taxon>Pezizomycotina</taxon>
        <taxon>Eurotiomycetes</taxon>
        <taxon>Chaetothyriomycetidae</taxon>
        <taxon>Chaetothyriales</taxon>
        <taxon>Herpotrichiellaceae</taxon>
        <taxon>Exophiala</taxon>
    </lineage>
</organism>
<dbReference type="Proteomes" id="UP001203852">
    <property type="component" value="Unassembled WGS sequence"/>
</dbReference>
<evidence type="ECO:0000256" key="2">
    <source>
        <dbReference type="ARBA" id="ARBA00012549"/>
    </source>
</evidence>
<comment type="caution">
    <text evidence="10">The sequence shown here is derived from an EMBL/GenBank/DDBJ whole genome shotgun (WGS) entry which is preliminary data.</text>
</comment>
<name>A0AAN6E0N6_9EURO</name>
<sequence length="139" mass="15005">MHVPQILASCLLALSPVLALPATLDVAKRASTCVDTCGSTCYWQSDIDAALQQGYTYYQNGQQVGNDKYPHEFDDREGFDITISGPWYEFPILNSYKVYTGGSPGADRVVFTGDGTLALVVTHTGATNDNFLECSGAQP</sequence>
<dbReference type="GO" id="GO:0003723">
    <property type="term" value="F:RNA binding"/>
    <property type="evidence" value="ECO:0007669"/>
    <property type="project" value="InterPro"/>
</dbReference>
<dbReference type="EMBL" id="MU404351">
    <property type="protein sequence ID" value="KAI1616109.1"/>
    <property type="molecule type" value="Genomic_DNA"/>
</dbReference>
<dbReference type="InterPro" id="IPR000026">
    <property type="entry name" value="N1-like"/>
</dbReference>
<reference evidence="10" key="1">
    <citation type="journal article" date="2022" name="bioRxiv">
        <title>Deciphering the potential niche of two novel black yeast fungi from a biological soil crust based on their genomes, phenotypes, and melanin regulation.</title>
        <authorList>
            <consortium name="DOE Joint Genome Institute"/>
            <person name="Carr E.C."/>
            <person name="Barton Q."/>
            <person name="Grambo S."/>
            <person name="Sullivan M."/>
            <person name="Renfro C.M."/>
            <person name="Kuo A."/>
            <person name="Pangilinan J."/>
            <person name="Lipzen A."/>
            <person name="Keymanesh K."/>
            <person name="Savage E."/>
            <person name="Barry K."/>
            <person name="Grigoriev I.V."/>
            <person name="Riekhof W.R."/>
            <person name="Harris S.S."/>
        </authorList>
    </citation>
    <scope>NUCLEOTIDE SEQUENCE</scope>
    <source>
        <strain evidence="10">JF 03-4F</strain>
    </source>
</reference>
<evidence type="ECO:0000313" key="10">
    <source>
        <dbReference type="EMBL" id="KAI1616109.1"/>
    </source>
</evidence>
<dbReference type="PANTHER" id="PTHR42104">
    <property type="entry name" value="EXTRACELLULAR GUANYL-SPECIFIC RIBONUCLEASE RNTA (AFU_ORTHOLOGUE AFUA_4G03230)"/>
    <property type="match status" value="1"/>
</dbReference>
<evidence type="ECO:0000256" key="4">
    <source>
        <dbReference type="ARBA" id="ARBA00022759"/>
    </source>
</evidence>
<dbReference type="AlphaFoldDB" id="A0AAN6E0N6"/>
<dbReference type="PANTHER" id="PTHR42104:SF1">
    <property type="entry name" value="EXTRACELLULAR GUANYL-SPECIFIC RIBONUCLEASE RNTA (AFU_ORTHOLOGUE AFUA_4G03230)"/>
    <property type="match status" value="1"/>
</dbReference>
<keyword evidence="11" id="KW-1185">Reference proteome</keyword>
<comment type="similarity">
    <text evidence="1">Belongs to the ribonuclease N1/T1 family.</text>
</comment>
<dbReference type="CDD" id="cd00606">
    <property type="entry name" value="fungal_RNase"/>
    <property type="match status" value="1"/>
</dbReference>
<evidence type="ECO:0000256" key="3">
    <source>
        <dbReference type="ARBA" id="ARBA00022722"/>
    </source>
</evidence>
<keyword evidence="6" id="KW-1015">Disulfide bond</keyword>
<proteinExistence type="inferred from homology"/>
<dbReference type="SUPFAM" id="SSF53933">
    <property type="entry name" value="Microbial ribonucleases"/>
    <property type="match status" value="1"/>
</dbReference>
<evidence type="ECO:0000256" key="5">
    <source>
        <dbReference type="ARBA" id="ARBA00022801"/>
    </source>
</evidence>
<dbReference type="GO" id="GO:0046589">
    <property type="term" value="F:ribonuclease T1 activity"/>
    <property type="evidence" value="ECO:0007669"/>
    <property type="project" value="UniProtKB-EC"/>
</dbReference>
<gene>
    <name evidence="10" type="ORF">EDD36DRAFT_415018</name>
</gene>
<dbReference type="Gene3D" id="3.10.450.30">
    <property type="entry name" value="Microbial ribonucleases"/>
    <property type="match status" value="1"/>
</dbReference>
<accession>A0AAN6E0N6</accession>
<keyword evidence="3" id="KW-0540">Nuclease</keyword>
<dbReference type="InterPro" id="IPR016191">
    <property type="entry name" value="Ribonuclease/ribotoxin"/>
</dbReference>
<feature type="chain" id="PRO_5043040750" description="ribonuclease T1" evidence="9">
    <location>
        <begin position="20"/>
        <end position="139"/>
    </location>
</feature>
<evidence type="ECO:0000256" key="1">
    <source>
        <dbReference type="ARBA" id="ARBA00009006"/>
    </source>
</evidence>
<protein>
    <recommendedName>
        <fullName evidence="2">ribonuclease T1</fullName>
        <ecNumber evidence="2">4.6.1.24</ecNumber>
    </recommendedName>
</protein>
<evidence type="ECO:0000256" key="8">
    <source>
        <dbReference type="ARBA" id="ARBA00034015"/>
    </source>
</evidence>
<keyword evidence="9" id="KW-0732">Signal</keyword>
<keyword evidence="4" id="KW-0255">Endonuclease</keyword>
<keyword evidence="7" id="KW-0456">Lyase</keyword>